<dbReference type="GO" id="GO:0003700">
    <property type="term" value="F:DNA-binding transcription factor activity"/>
    <property type="evidence" value="ECO:0007669"/>
    <property type="project" value="InterPro"/>
</dbReference>
<keyword evidence="1" id="KW-0805">Transcription regulation</keyword>
<dbReference type="PANTHER" id="PTHR47893">
    <property type="entry name" value="REGULATORY PROTEIN PCHR"/>
    <property type="match status" value="1"/>
</dbReference>
<dbReference type="PANTHER" id="PTHR47893:SF1">
    <property type="entry name" value="REGULATORY PROTEIN PCHR"/>
    <property type="match status" value="1"/>
</dbReference>
<dbReference type="Proteomes" id="UP000184600">
    <property type="component" value="Unassembled WGS sequence"/>
</dbReference>
<dbReference type="AlphaFoldDB" id="A0A1M7Z129"/>
<name>A0A1M7Z129_9VIBR</name>
<dbReference type="STRING" id="1117707.VQ7734_04419"/>
<dbReference type="InterPro" id="IPR020449">
    <property type="entry name" value="Tscrpt_reg_AraC-type_HTH"/>
</dbReference>
<gene>
    <name evidence="5" type="primary">pchR</name>
    <name evidence="5" type="ORF">VQ7734_04419</name>
</gene>
<dbReference type="SUPFAM" id="SSF46689">
    <property type="entry name" value="Homeodomain-like"/>
    <property type="match status" value="2"/>
</dbReference>
<evidence type="ECO:0000313" key="5">
    <source>
        <dbReference type="EMBL" id="SHO58647.1"/>
    </source>
</evidence>
<dbReference type="OrthoDB" id="1050625at2"/>
<dbReference type="PROSITE" id="PS00041">
    <property type="entry name" value="HTH_ARAC_FAMILY_1"/>
    <property type="match status" value="1"/>
</dbReference>
<proteinExistence type="predicted"/>
<dbReference type="InterPro" id="IPR011006">
    <property type="entry name" value="CheY-like_superfamily"/>
</dbReference>
<dbReference type="SMART" id="SM00342">
    <property type="entry name" value="HTH_ARAC"/>
    <property type="match status" value="1"/>
</dbReference>
<dbReference type="PRINTS" id="PR00032">
    <property type="entry name" value="HTHARAC"/>
</dbReference>
<organism evidence="5 6">
    <name type="scientific">Vibrio quintilis</name>
    <dbReference type="NCBI Taxonomy" id="1117707"/>
    <lineage>
        <taxon>Bacteria</taxon>
        <taxon>Pseudomonadati</taxon>
        <taxon>Pseudomonadota</taxon>
        <taxon>Gammaproteobacteria</taxon>
        <taxon>Vibrionales</taxon>
        <taxon>Vibrionaceae</taxon>
        <taxon>Vibrio</taxon>
    </lineage>
</organism>
<dbReference type="PROSITE" id="PS01124">
    <property type="entry name" value="HTH_ARAC_FAMILY_2"/>
    <property type="match status" value="1"/>
</dbReference>
<dbReference type="Gene3D" id="1.10.10.60">
    <property type="entry name" value="Homeodomain-like"/>
    <property type="match status" value="1"/>
</dbReference>
<evidence type="ECO:0000256" key="1">
    <source>
        <dbReference type="ARBA" id="ARBA00023015"/>
    </source>
</evidence>
<dbReference type="InterPro" id="IPR018062">
    <property type="entry name" value="HTH_AraC-typ_CS"/>
</dbReference>
<accession>A0A1M7Z129</accession>
<dbReference type="InterPro" id="IPR018060">
    <property type="entry name" value="HTH_AraC"/>
</dbReference>
<dbReference type="EMBL" id="FRFG01000073">
    <property type="protein sequence ID" value="SHO58647.1"/>
    <property type="molecule type" value="Genomic_DNA"/>
</dbReference>
<dbReference type="SUPFAM" id="SSF52172">
    <property type="entry name" value="CheY-like"/>
    <property type="match status" value="1"/>
</dbReference>
<evidence type="ECO:0000256" key="2">
    <source>
        <dbReference type="ARBA" id="ARBA00023125"/>
    </source>
</evidence>
<sequence length="279" mass="32007">MEDSPYRIIVQSGHQTVPMQLCENLIDQPVKIFPVSLDKLVDRVIDLAPDVILADATYGKIRDIRAACQLLHKQMNHQQVAVPPVLAVIEGNSGQRGEVLRYGAIDCVTYPFDPHEVMMRIEYSLLLQEACHQGLTPYRTSPGFYTLFADQPGDDLAKQTADYLLQHLAAPVTLVRIARQMHTNRTTLSKAFKQAFGCTIFYWLYERRMERAADYLLRTYYDIRQVAYRVGYPDANNFSTAFKKKFGSSPGQFRARHQKYQRNHTNQHSNTHQHTTAQT</sequence>
<evidence type="ECO:0000259" key="4">
    <source>
        <dbReference type="PROSITE" id="PS01124"/>
    </source>
</evidence>
<evidence type="ECO:0000313" key="6">
    <source>
        <dbReference type="Proteomes" id="UP000184600"/>
    </source>
</evidence>
<protein>
    <submittedName>
        <fullName evidence="5">Regulatory protein PchR</fullName>
    </submittedName>
</protein>
<reference evidence="6" key="1">
    <citation type="submission" date="2016-12" db="EMBL/GenBank/DDBJ databases">
        <authorList>
            <person name="Rodrigo-Torres L."/>
            <person name="Arahal R.D."/>
            <person name="Lucena T."/>
        </authorList>
    </citation>
    <scope>NUCLEOTIDE SEQUENCE [LARGE SCALE GENOMIC DNA]</scope>
</reference>
<dbReference type="RefSeq" id="WP_073586091.1">
    <property type="nucleotide sequence ID" value="NZ_AP024898.1"/>
</dbReference>
<dbReference type="InterPro" id="IPR053142">
    <property type="entry name" value="PchR_regulatory_protein"/>
</dbReference>
<evidence type="ECO:0000256" key="3">
    <source>
        <dbReference type="ARBA" id="ARBA00023163"/>
    </source>
</evidence>
<keyword evidence="3" id="KW-0804">Transcription</keyword>
<feature type="domain" description="HTH araC/xylS-type" evidence="4">
    <location>
        <begin position="158"/>
        <end position="256"/>
    </location>
</feature>
<dbReference type="GO" id="GO:0043565">
    <property type="term" value="F:sequence-specific DNA binding"/>
    <property type="evidence" value="ECO:0007669"/>
    <property type="project" value="InterPro"/>
</dbReference>
<keyword evidence="6" id="KW-1185">Reference proteome</keyword>
<dbReference type="InterPro" id="IPR009057">
    <property type="entry name" value="Homeodomain-like_sf"/>
</dbReference>
<dbReference type="Pfam" id="PF12833">
    <property type="entry name" value="HTH_18"/>
    <property type="match status" value="1"/>
</dbReference>
<keyword evidence="2" id="KW-0238">DNA-binding</keyword>